<keyword evidence="3" id="KW-0158">Chromosome</keyword>
<dbReference type="GO" id="GO:0005634">
    <property type="term" value="C:nucleus"/>
    <property type="evidence" value="ECO:0007669"/>
    <property type="project" value="UniProtKB-SubCell"/>
</dbReference>
<dbReference type="SUPFAM" id="SSF56019">
    <property type="entry name" value="The spindle assembly checkpoint protein mad2"/>
    <property type="match status" value="1"/>
</dbReference>
<keyword evidence="5" id="KW-0469">Meiosis</keyword>
<dbReference type="AlphaFoldDB" id="A0A0G2UMH9"/>
<dbReference type="InterPro" id="IPR003511">
    <property type="entry name" value="HORMA_dom"/>
</dbReference>
<dbReference type="PANTHER" id="PTHR48225:SF7">
    <property type="entry name" value="MEIOSIS-SPECIFIC PROTEIN HOP1"/>
    <property type="match status" value="1"/>
</dbReference>
<organism evidence="8">
    <name type="scientific">Gloeotilopsis sterilis</name>
    <name type="common">Green alga</name>
    <dbReference type="NCBI Taxonomy" id="160069"/>
    <lineage>
        <taxon>Eukaryota</taxon>
        <taxon>Viridiplantae</taxon>
        <taxon>Chlorophyta</taxon>
        <taxon>core chlorophytes</taxon>
        <taxon>Ulvophyceae</taxon>
        <taxon>OUU clade</taxon>
        <taxon>Ulotrichales</taxon>
        <taxon>Ulotrichaceae</taxon>
        <taxon>Gloeotilopsis</taxon>
    </lineage>
</organism>
<evidence type="ECO:0000259" key="7">
    <source>
        <dbReference type="PROSITE" id="PS50815"/>
    </source>
</evidence>
<dbReference type="Pfam" id="PF02301">
    <property type="entry name" value="HORMA"/>
    <property type="match status" value="2"/>
</dbReference>
<evidence type="ECO:0000256" key="2">
    <source>
        <dbReference type="ARBA" id="ARBA00004286"/>
    </source>
</evidence>
<sequence length="261" mass="29107">VRCLLRVSIYHVSYMRGLFPEKCFKGVVSQDCLCLHIKMLMPKDDESKRLVEWVEEGVHDALRKRYLKQMLFGLSSDADGTKLIEVISQVLVCSLQKANVSSVKYQVCRLIRMLVQVCQTLDKVPNERYVFMKLVYNDDAPDDYEPPYFRSLEPESVGYFARKPFSMHVGDVATNHHAVTLKVKSVLDCCGAYGEPADEKSIQFSTTVGHAEDEESQSVQEGGDAAVTLDSGAQECLSQPAMKIGPDNQPSYPQLASKAGA</sequence>
<dbReference type="InterPro" id="IPR036570">
    <property type="entry name" value="HORMA_dom_sf"/>
</dbReference>
<keyword evidence="4" id="KW-0539">Nucleus</keyword>
<dbReference type="PROSITE" id="PS50815">
    <property type="entry name" value="HORMA"/>
    <property type="match status" value="1"/>
</dbReference>
<evidence type="ECO:0000256" key="5">
    <source>
        <dbReference type="ARBA" id="ARBA00023254"/>
    </source>
</evidence>
<dbReference type="EMBL" id="KP259569">
    <property type="protein sequence ID" value="AKI32518.1"/>
    <property type="molecule type" value="Genomic_DNA"/>
</dbReference>
<evidence type="ECO:0000256" key="3">
    <source>
        <dbReference type="ARBA" id="ARBA00022454"/>
    </source>
</evidence>
<dbReference type="Gene3D" id="3.30.900.10">
    <property type="entry name" value="HORMA domain"/>
    <property type="match status" value="2"/>
</dbReference>
<dbReference type="InterPro" id="IPR051294">
    <property type="entry name" value="HORMA_MeioticProgression"/>
</dbReference>
<dbReference type="GO" id="GO:0005694">
    <property type="term" value="C:chromosome"/>
    <property type="evidence" value="ECO:0007669"/>
    <property type="project" value="UniProtKB-SubCell"/>
</dbReference>
<feature type="non-terminal residue" evidence="8">
    <location>
        <position position="1"/>
    </location>
</feature>
<comment type="subcellular location">
    <subcellularLocation>
        <location evidence="2">Chromosome</location>
    </subcellularLocation>
    <subcellularLocation>
        <location evidence="1">Nucleus</location>
    </subcellularLocation>
</comment>
<evidence type="ECO:0000256" key="1">
    <source>
        <dbReference type="ARBA" id="ARBA00004123"/>
    </source>
</evidence>
<dbReference type="PANTHER" id="PTHR48225">
    <property type="entry name" value="HORMA DOMAIN-CONTAINING PROTEIN 1"/>
    <property type="match status" value="1"/>
</dbReference>
<reference evidence="8" key="1">
    <citation type="submission" date="2014-12" db="EMBL/GenBank/DDBJ databases">
        <title>Meiotic genes and sexual reproduction in the green algal class Trebouxiophyceae (Chlorophyta).</title>
        <authorList>
            <person name="Fucikova K."/>
            <person name="Pazoutova M."/>
            <person name="Rindi F."/>
        </authorList>
    </citation>
    <scope>NUCLEOTIDE SEQUENCE</scope>
    <source>
        <strain evidence="8">SAG 8.88</strain>
    </source>
</reference>
<feature type="region of interest" description="Disordered" evidence="6">
    <location>
        <begin position="207"/>
        <end position="261"/>
    </location>
</feature>
<evidence type="ECO:0000313" key="8">
    <source>
        <dbReference type="EMBL" id="AKI32518.1"/>
    </source>
</evidence>
<name>A0A0G2UMH9_GLOST</name>
<accession>A0A0G2UMH9</accession>
<gene>
    <name evidence="8" type="primary">hop1</name>
</gene>
<protein>
    <submittedName>
        <fullName evidence="8">Meiosis-specific protein hop1</fullName>
    </submittedName>
</protein>
<feature type="domain" description="HORMA" evidence="7">
    <location>
        <begin position="1"/>
        <end position="183"/>
    </location>
</feature>
<dbReference type="GO" id="GO:0051321">
    <property type="term" value="P:meiotic cell cycle"/>
    <property type="evidence" value="ECO:0007669"/>
    <property type="project" value="UniProtKB-KW"/>
</dbReference>
<evidence type="ECO:0000256" key="6">
    <source>
        <dbReference type="SAM" id="MobiDB-lite"/>
    </source>
</evidence>
<evidence type="ECO:0000256" key="4">
    <source>
        <dbReference type="ARBA" id="ARBA00023242"/>
    </source>
</evidence>
<feature type="non-terminal residue" evidence="8">
    <location>
        <position position="261"/>
    </location>
</feature>
<proteinExistence type="predicted"/>